<dbReference type="InterPro" id="IPR036291">
    <property type="entry name" value="NAD(P)-bd_dom_sf"/>
</dbReference>
<dbReference type="Pfam" id="PF08240">
    <property type="entry name" value="ADH_N"/>
    <property type="match status" value="1"/>
</dbReference>
<evidence type="ECO:0000259" key="1">
    <source>
        <dbReference type="SMART" id="SM00829"/>
    </source>
</evidence>
<dbReference type="InterPro" id="IPR013154">
    <property type="entry name" value="ADH-like_N"/>
</dbReference>
<dbReference type="SUPFAM" id="SSF50129">
    <property type="entry name" value="GroES-like"/>
    <property type="match status" value="1"/>
</dbReference>
<dbReference type="Pfam" id="PF00107">
    <property type="entry name" value="ADH_zinc_N"/>
    <property type="match status" value="1"/>
</dbReference>
<dbReference type="InterPro" id="IPR011032">
    <property type="entry name" value="GroES-like_sf"/>
</dbReference>
<dbReference type="PANTHER" id="PTHR43677">
    <property type="entry name" value="SHORT-CHAIN DEHYDROGENASE/REDUCTASE"/>
    <property type="match status" value="1"/>
</dbReference>
<dbReference type="EC" id="1.3.1.95" evidence="2"/>
<dbReference type="SUPFAM" id="SSF51735">
    <property type="entry name" value="NAD(P)-binding Rossmann-fold domains"/>
    <property type="match status" value="1"/>
</dbReference>
<comment type="caution">
    <text evidence="2">The sequence shown here is derived from an EMBL/GenBank/DDBJ whole genome shotgun (WGS) entry which is preliminary data.</text>
</comment>
<name>A0A418JMF9_STAHY</name>
<dbReference type="EMBL" id="QXVO01000001">
    <property type="protein sequence ID" value="RIO47770.1"/>
    <property type="molecule type" value="Genomic_DNA"/>
</dbReference>
<dbReference type="Proteomes" id="UP000285625">
    <property type="component" value="Unassembled WGS sequence"/>
</dbReference>
<feature type="domain" description="Enoyl reductase (ER)" evidence="1">
    <location>
        <begin position="19"/>
        <end position="325"/>
    </location>
</feature>
<dbReference type="RefSeq" id="WP_119634966.1">
    <property type="nucleotide sequence ID" value="NZ_JAHCNS010000003.1"/>
</dbReference>
<proteinExistence type="predicted"/>
<dbReference type="STRING" id="1284.SHYC_02600"/>
<accession>A0A418JMF9</accession>
<dbReference type="InterPro" id="IPR014188">
    <property type="entry name" value="Acrylyl-CoA_reductase_AcuI"/>
</dbReference>
<dbReference type="InterPro" id="IPR013149">
    <property type="entry name" value="ADH-like_C"/>
</dbReference>
<dbReference type="SMART" id="SM00829">
    <property type="entry name" value="PKS_ER"/>
    <property type="match status" value="1"/>
</dbReference>
<evidence type="ECO:0000313" key="2">
    <source>
        <dbReference type="EMBL" id="RIO47770.1"/>
    </source>
</evidence>
<dbReference type="Gene3D" id="3.90.180.10">
    <property type="entry name" value="Medium-chain alcohol dehydrogenases, catalytic domain"/>
    <property type="match status" value="1"/>
</dbReference>
<dbReference type="AlphaFoldDB" id="A0A418JMF9"/>
<sequence>MTHSFKAYVLDENKGNVTGQFKTLTLEELPEGDVTVKVHYSSLNYKDMLATQDNNKIIRQYPMIPGIDLAGEVIESKHPSFKVGDAVIATGYELGVSHAGGFSEIARVNGDWLVPLPKGLTLEEAMIIGTAGFTAAISIQLLEDNKITSDGGPVCVRGATGGVGSMATMMLHALKYKVTTSTGQLDKAQWLKALGASDVIDRLDTLTVKPLQKGKWQAIIDPIGGDTVGECLKHIQPHGAVALSGNVSGMTFNSTVFPFILRGVKLLGVDSVQFPMRRRLLLWRRLATDLKPHQLHEIKTVVPFESIESHIKALKDNHIHGRIVIKMIK</sequence>
<dbReference type="InterPro" id="IPR051397">
    <property type="entry name" value="Zn-ADH-like_protein"/>
</dbReference>
<protein>
    <submittedName>
        <fullName evidence="2">Acryloyl-CoA reductase</fullName>
        <ecNumber evidence="2">1.3.1.95</ecNumber>
    </submittedName>
</protein>
<keyword evidence="2" id="KW-0560">Oxidoreductase</keyword>
<dbReference type="Gene3D" id="3.40.50.720">
    <property type="entry name" value="NAD(P)-binding Rossmann-like Domain"/>
    <property type="match status" value="1"/>
</dbReference>
<gene>
    <name evidence="2" type="ORF">BUZ57_00420</name>
</gene>
<dbReference type="GO" id="GO:0043958">
    <property type="term" value="F:acryloyl-CoA reductase (NADH) activity"/>
    <property type="evidence" value="ECO:0007669"/>
    <property type="project" value="UniProtKB-EC"/>
</dbReference>
<dbReference type="GO" id="GO:0043957">
    <property type="term" value="F:acryloyl-CoA reductase (NADPH) activity"/>
    <property type="evidence" value="ECO:0007669"/>
    <property type="project" value="TreeGrafter"/>
</dbReference>
<dbReference type="PANTHER" id="PTHR43677:SF1">
    <property type="entry name" value="ACRYLYL-COA REDUCTASE ACUI-RELATED"/>
    <property type="match status" value="1"/>
</dbReference>
<dbReference type="NCBIfam" id="TIGR02823">
    <property type="entry name" value="oxido_YhdH"/>
    <property type="match status" value="1"/>
</dbReference>
<dbReference type="InterPro" id="IPR020843">
    <property type="entry name" value="ER"/>
</dbReference>
<organism evidence="2 3">
    <name type="scientific">Staphylococcus hyicus</name>
    <dbReference type="NCBI Taxonomy" id="1284"/>
    <lineage>
        <taxon>Bacteria</taxon>
        <taxon>Bacillati</taxon>
        <taxon>Bacillota</taxon>
        <taxon>Bacilli</taxon>
        <taxon>Bacillales</taxon>
        <taxon>Staphylococcaceae</taxon>
        <taxon>Staphylococcus</taxon>
    </lineage>
</organism>
<evidence type="ECO:0000313" key="3">
    <source>
        <dbReference type="Proteomes" id="UP000285625"/>
    </source>
</evidence>
<reference evidence="2 3" key="1">
    <citation type="journal article" date="2016" name="Front. Microbiol.">
        <title>Comprehensive Phylogenetic Analysis of Bovine Non-aureus Staphylococci Species Based on Whole-Genome Sequencing.</title>
        <authorList>
            <person name="Naushad S."/>
            <person name="Barkema H.W."/>
            <person name="Luby C."/>
            <person name="Condas L.A."/>
            <person name="Nobrega D.B."/>
            <person name="Carson D.A."/>
            <person name="De Buck J."/>
        </authorList>
    </citation>
    <scope>NUCLEOTIDE SEQUENCE [LARGE SCALE GENOMIC DNA]</scope>
    <source>
        <strain evidence="2 3">SNUC 5959</strain>
    </source>
</reference>